<evidence type="ECO:0000313" key="3">
    <source>
        <dbReference type="Proteomes" id="UP000837932"/>
    </source>
</evidence>
<comment type="caution">
    <text evidence="2">The sequence shown here is derived from an EMBL/GenBank/DDBJ whole genome shotgun (WGS) entry which is preliminary data.</text>
</comment>
<reference evidence="2" key="1">
    <citation type="submission" date="2021-12" db="EMBL/GenBank/DDBJ databases">
        <authorList>
            <person name="Rodrigo-Torres L."/>
            <person name="Arahal R. D."/>
            <person name="Lucena T."/>
        </authorList>
    </citation>
    <scope>NUCLEOTIDE SEQUENCE</scope>
    <source>
        <strain evidence="2">CECT 8858</strain>
    </source>
</reference>
<name>A0ABM9AVB8_9BACT</name>
<evidence type="ECO:0000313" key="2">
    <source>
        <dbReference type="EMBL" id="CAH0997982.1"/>
    </source>
</evidence>
<protein>
    <recommendedName>
        <fullName evidence="1">TfoX N-terminal domain-containing protein</fullName>
    </recommendedName>
</protein>
<evidence type="ECO:0000259" key="1">
    <source>
        <dbReference type="Pfam" id="PF04993"/>
    </source>
</evidence>
<accession>A0ABM9AVB8</accession>
<feature type="domain" description="TfoX N-terminal" evidence="1">
    <location>
        <begin position="17"/>
        <end position="102"/>
    </location>
</feature>
<dbReference type="InterPro" id="IPR007076">
    <property type="entry name" value="TfoX_N"/>
</dbReference>
<dbReference type="Gene3D" id="3.30.1460.30">
    <property type="entry name" value="YgaC/TfoX-N like chaperone"/>
    <property type="match status" value="1"/>
</dbReference>
<proteinExistence type="predicted"/>
<dbReference type="EMBL" id="CAKLPY010000009">
    <property type="protein sequence ID" value="CAH0997982.1"/>
    <property type="molecule type" value="Genomic_DNA"/>
</dbReference>
<sequence length="113" mass="13148">MAYNEKLADRIRESICEIPKVEEKQMMGGLTFMVNGKMCVGIIKDEMMCRIDPSIHETEIEKQGCRTMDFTKRPMKGYVMVDDSGMKSKNEFDYWINLCLEFNSKAKSSKKEK</sequence>
<dbReference type="SUPFAM" id="SSF159894">
    <property type="entry name" value="YgaC/TfoX-N like"/>
    <property type="match status" value="1"/>
</dbReference>
<keyword evidence="3" id="KW-1185">Reference proteome</keyword>
<dbReference type="Pfam" id="PF04993">
    <property type="entry name" value="TfoX_N"/>
    <property type="match status" value="1"/>
</dbReference>
<gene>
    <name evidence="2" type="ORF">EMA8858_04117</name>
</gene>
<organism evidence="2 3">
    <name type="scientific">Emticicia aquatica</name>
    <dbReference type="NCBI Taxonomy" id="1681835"/>
    <lineage>
        <taxon>Bacteria</taxon>
        <taxon>Pseudomonadati</taxon>
        <taxon>Bacteroidota</taxon>
        <taxon>Cytophagia</taxon>
        <taxon>Cytophagales</taxon>
        <taxon>Leadbetterellaceae</taxon>
        <taxon>Emticicia</taxon>
    </lineage>
</organism>
<dbReference type="RefSeq" id="WP_238808790.1">
    <property type="nucleotide sequence ID" value="NZ_CAKLPY010000009.1"/>
</dbReference>
<dbReference type="Proteomes" id="UP000837932">
    <property type="component" value="Unassembled WGS sequence"/>
</dbReference>